<dbReference type="Pfam" id="PF18911">
    <property type="entry name" value="PKD_4"/>
    <property type="match status" value="1"/>
</dbReference>
<reference evidence="3 4" key="1">
    <citation type="submission" date="2018-06" db="EMBL/GenBank/DDBJ databases">
        <title>Genomic Encyclopedia of Archaeal and Bacterial Type Strains, Phase II (KMG-II): from individual species to whole genera.</title>
        <authorList>
            <person name="Goeker M."/>
        </authorList>
    </citation>
    <scope>NUCLEOTIDE SEQUENCE [LARGE SCALE GENOMIC DNA]</scope>
    <source>
        <strain evidence="3 4">DSM 23857</strain>
    </source>
</reference>
<dbReference type="Pfam" id="PF24595">
    <property type="entry name" value="DUF7619"/>
    <property type="match status" value="1"/>
</dbReference>
<dbReference type="InterPro" id="IPR000601">
    <property type="entry name" value="PKD_dom"/>
</dbReference>
<dbReference type="Proteomes" id="UP000249547">
    <property type="component" value="Unassembled WGS sequence"/>
</dbReference>
<evidence type="ECO:0000313" key="4">
    <source>
        <dbReference type="Proteomes" id="UP000249547"/>
    </source>
</evidence>
<keyword evidence="4" id="KW-1185">Reference proteome</keyword>
<organism evidence="3 4">
    <name type="scientific">Chitinophaga skermanii</name>
    <dbReference type="NCBI Taxonomy" id="331697"/>
    <lineage>
        <taxon>Bacteria</taxon>
        <taxon>Pseudomonadati</taxon>
        <taxon>Bacteroidota</taxon>
        <taxon>Chitinophagia</taxon>
        <taxon>Chitinophagales</taxon>
        <taxon>Chitinophagaceae</taxon>
        <taxon>Chitinophaga</taxon>
    </lineage>
</organism>
<keyword evidence="1" id="KW-0732">Signal</keyword>
<dbReference type="InterPro" id="IPR035986">
    <property type="entry name" value="PKD_dom_sf"/>
</dbReference>
<dbReference type="EMBL" id="QLLL01000001">
    <property type="protein sequence ID" value="RAJ10979.1"/>
    <property type="molecule type" value="Genomic_DNA"/>
</dbReference>
<evidence type="ECO:0000259" key="2">
    <source>
        <dbReference type="PROSITE" id="PS50093"/>
    </source>
</evidence>
<dbReference type="InterPro" id="IPR057171">
    <property type="entry name" value="DUF7849"/>
</dbReference>
<feature type="signal peptide" evidence="1">
    <location>
        <begin position="1"/>
        <end position="22"/>
    </location>
</feature>
<evidence type="ECO:0000313" key="3">
    <source>
        <dbReference type="EMBL" id="RAJ10979.1"/>
    </source>
</evidence>
<dbReference type="InterPro" id="IPR055353">
    <property type="entry name" value="DUF7619"/>
</dbReference>
<evidence type="ECO:0000256" key="1">
    <source>
        <dbReference type="SAM" id="SignalP"/>
    </source>
</evidence>
<name>A0A327R2A8_9BACT</name>
<accession>A0A327R2A8</accession>
<feature type="domain" description="PKD" evidence="2">
    <location>
        <begin position="59"/>
        <end position="102"/>
    </location>
</feature>
<dbReference type="AlphaFoldDB" id="A0A327R2A8"/>
<gene>
    <name evidence="3" type="ORF">LX64_00586</name>
</gene>
<dbReference type="CDD" id="cd00146">
    <property type="entry name" value="PKD"/>
    <property type="match status" value="1"/>
</dbReference>
<feature type="chain" id="PRO_5016349181" evidence="1">
    <location>
        <begin position="23"/>
        <end position="673"/>
    </location>
</feature>
<sequence length="673" mass="76477">MYYRWLLFTFCMLGCAFTFRVAAQSAPPVHDSIPAEMDVQQDENKVQIQAKLRPLRQIAGAPAAFYTYFWEFGDGKFSFDMTPLHTYRDTGEYNLRLYATNNYDDGKAPTSKPRRVKVKKKTYVASNGHQSNFFKTQGSIEMKINRMPRPGEEMVTIIGYRNQAPNGSGDMNGALVLFYNEKQFKTNSFDLADTRTYHGERNFSADSMFAMLANDNDYQLAGTYTRSGPHALPNVDPTRKAAFAQIIAEKQQTFKAQHIWRVENLAAGEEQFMFLSMNTLPEMIKDTNAVVTFSGMFVPEDPAKPIEQFDLEMQIVASHDPNKMQLKHRWMNYRFVSKSKELTYKVQFQNTGKGPAKTVSVGVRVPGMLSSNTVELVDYSPKCVLCDSAYDRQSCLDTIIRKDSIFFVFKNIYLPGMQQDGVSDSDSTKGFIKYRVRFNKELKKLPFYSQAAIVFDKNEPVITNRSYGRFKPGISIAPIAGYNILTGNESKDTLSPTVQRRQVTLGVAVAPFAPYRLYWQVEAYLNVHNKTQELTSVDNQRRDTAVGDRKYMVRSREHYTIREVASLDVVPVHVRYNLNRFVGVGIGAMATASISNKVSTKQIAYLLDAQDGSEHQFQSATPSKSDGFDIWGAAMFADVNVGLVRVGPSVGFRYIRYLQEPTNKFFIYGIWRF</sequence>
<dbReference type="RefSeq" id="WP_148707168.1">
    <property type="nucleotide sequence ID" value="NZ_QLLL01000001.1"/>
</dbReference>
<dbReference type="Pfam" id="PF25233">
    <property type="entry name" value="DUF7849"/>
    <property type="match status" value="1"/>
</dbReference>
<dbReference type="OrthoDB" id="1110367at2"/>
<dbReference type="InterPro" id="IPR013783">
    <property type="entry name" value="Ig-like_fold"/>
</dbReference>
<comment type="caution">
    <text evidence="3">The sequence shown here is derived from an EMBL/GenBank/DDBJ whole genome shotgun (WGS) entry which is preliminary data.</text>
</comment>
<dbReference type="Gene3D" id="2.60.40.10">
    <property type="entry name" value="Immunoglobulins"/>
    <property type="match status" value="1"/>
</dbReference>
<dbReference type="PROSITE" id="PS50093">
    <property type="entry name" value="PKD"/>
    <property type="match status" value="1"/>
</dbReference>
<proteinExistence type="predicted"/>
<protein>
    <submittedName>
        <fullName evidence="3">PKD domain-containing protein</fullName>
    </submittedName>
</protein>
<dbReference type="SUPFAM" id="SSF49299">
    <property type="entry name" value="PKD domain"/>
    <property type="match status" value="1"/>
</dbReference>